<dbReference type="EMBL" id="FMJE01000005">
    <property type="protein sequence ID" value="SCM82528.1"/>
    <property type="molecule type" value="Genomic_DNA"/>
</dbReference>
<dbReference type="RefSeq" id="WP_288185186.1">
    <property type="nucleotide sequence ID" value="NZ_LT608335.1"/>
</dbReference>
<reference evidence="1" key="1">
    <citation type="submission" date="2016-08" db="EMBL/GenBank/DDBJ databases">
        <authorList>
            <person name="Seilhamer J.J."/>
        </authorList>
    </citation>
    <scope>NUCLEOTIDE SEQUENCE</scope>
    <source>
        <strain evidence="1">86</strain>
    </source>
</reference>
<sequence length="124" mass="14607">MAAKVIPFPDKYEPNMPEIEKLMREWLCNVSDERIFIDTVAARMMSFIQNYANTWFEPNFNLSVPPTLTFEERKALIASIETGVDETARQVQEMINRIIIERFLLEIEIYEARKSQTHFFLNGN</sequence>
<name>A0A212LYB9_9FIRM</name>
<accession>A0A212LYB9</accession>
<evidence type="ECO:0000313" key="1">
    <source>
        <dbReference type="EMBL" id="SCM82528.1"/>
    </source>
</evidence>
<gene>
    <name evidence="1" type="ORF">KL86SPO_50299</name>
</gene>
<protein>
    <submittedName>
        <fullName evidence="1">Uncharacterized protein</fullName>
    </submittedName>
</protein>
<dbReference type="AlphaFoldDB" id="A0A212LYB9"/>
<organism evidence="1">
    <name type="scientific">uncultured Sporomusa sp</name>
    <dbReference type="NCBI Taxonomy" id="307249"/>
    <lineage>
        <taxon>Bacteria</taxon>
        <taxon>Bacillati</taxon>
        <taxon>Bacillota</taxon>
        <taxon>Negativicutes</taxon>
        <taxon>Selenomonadales</taxon>
        <taxon>Sporomusaceae</taxon>
        <taxon>Sporomusa</taxon>
        <taxon>environmental samples</taxon>
    </lineage>
</organism>
<proteinExistence type="predicted"/>